<dbReference type="AlphaFoldDB" id="A0A238ZGL7"/>
<evidence type="ECO:0000313" key="2">
    <source>
        <dbReference type="Proteomes" id="UP000198379"/>
    </source>
</evidence>
<gene>
    <name evidence="1" type="ORF">SAMN06265376_103222</name>
</gene>
<dbReference type="EMBL" id="FZNY01000003">
    <property type="protein sequence ID" value="SNR82615.1"/>
    <property type="molecule type" value="Genomic_DNA"/>
</dbReference>
<organism evidence="1 2">
    <name type="scientific">Dokdonia pacifica</name>
    <dbReference type="NCBI Taxonomy" id="1627892"/>
    <lineage>
        <taxon>Bacteria</taxon>
        <taxon>Pseudomonadati</taxon>
        <taxon>Bacteroidota</taxon>
        <taxon>Flavobacteriia</taxon>
        <taxon>Flavobacteriales</taxon>
        <taxon>Flavobacteriaceae</taxon>
        <taxon>Dokdonia</taxon>
    </lineage>
</organism>
<sequence>MKYFFVVLLMLLMTGCKKEYEFWNLSKFNIDDTALNDGEEIKLLYTSNGPDENLEQKYYIHLVVVSQRSKDTVNILTTSKNFLDGKSGSKTFNYYKENSLISKITQSVLNGEDIKHIDDLKNVDHKDITKVARDVKFDYIADNNFPTVIGMIGKTSSN</sequence>
<dbReference type="Proteomes" id="UP000198379">
    <property type="component" value="Unassembled WGS sequence"/>
</dbReference>
<dbReference type="RefSeq" id="WP_089371548.1">
    <property type="nucleotide sequence ID" value="NZ_BMEP01000001.1"/>
</dbReference>
<name>A0A238ZGL7_9FLAO</name>
<keyword evidence="2" id="KW-1185">Reference proteome</keyword>
<accession>A0A238ZGL7</accession>
<dbReference type="OrthoDB" id="1467739at2"/>
<evidence type="ECO:0000313" key="1">
    <source>
        <dbReference type="EMBL" id="SNR82615.1"/>
    </source>
</evidence>
<reference evidence="1 2" key="1">
    <citation type="submission" date="2017-06" db="EMBL/GenBank/DDBJ databases">
        <authorList>
            <person name="Kim H.J."/>
            <person name="Triplett B.A."/>
        </authorList>
    </citation>
    <scope>NUCLEOTIDE SEQUENCE [LARGE SCALE GENOMIC DNA]</scope>
    <source>
        <strain evidence="1 2">DSM 25597</strain>
    </source>
</reference>
<dbReference type="PROSITE" id="PS51257">
    <property type="entry name" value="PROKAR_LIPOPROTEIN"/>
    <property type="match status" value="1"/>
</dbReference>
<protein>
    <submittedName>
        <fullName evidence="1">Uncharacterized protein</fullName>
    </submittedName>
</protein>
<proteinExistence type="predicted"/>